<dbReference type="AlphaFoldDB" id="W4GDC8"/>
<gene>
    <name evidence="4" type="ORF">H257_08560</name>
</gene>
<evidence type="ECO:0000313" key="4">
    <source>
        <dbReference type="EMBL" id="ETV77670.1"/>
    </source>
</evidence>
<dbReference type="PROSITE" id="PS01186">
    <property type="entry name" value="EGF_2"/>
    <property type="match status" value="1"/>
</dbReference>
<dbReference type="EMBL" id="KI913132">
    <property type="protein sequence ID" value="ETV77670.1"/>
    <property type="molecule type" value="Genomic_DNA"/>
</dbReference>
<dbReference type="STRING" id="112090.W4GDC8"/>
<keyword evidence="1" id="KW-0245">EGF-like domain</keyword>
<dbReference type="OrthoDB" id="6130531at2759"/>
<sequence length="378" mass="38993">MKMHASMLLLAVVATGSLGQGLQGRCLDDTECAANAACVTVDTGRSAFSKCTANKPVCGGRTFGHCPSQDAEIGNMMCVFVETKKIRNVVCCPNSGGTQLLPDSPLASGVATTVAPADAATTSPTTTKAAITRELLVDAPAVPCFDCYKPVGSNRTIPGSFECVLKDQCKTQSVFPKVCDTGLSCDTAKNELCSKHGTCVPIDSDAPQGTFRCMCDVGFGGRFCDQVISNDCVADCGQGGTCIAGQCVCKKGFIGDQCYGCTRDETCNSEKLSGTCNLKTNTCDCVPGFQGDKWCGTTSDASVSVVDKCALANGPNCGTLGICLQSECYCRDGACIGSSCTKCTLPGCVDCGTSAAADKRSLSTIVGAMMASALYFVL</sequence>
<evidence type="ECO:0000256" key="2">
    <source>
        <dbReference type="SAM" id="SignalP"/>
    </source>
</evidence>
<feature type="chain" id="PRO_5004840915" description="EGF-like domain-containing protein" evidence="2">
    <location>
        <begin position="20"/>
        <end position="378"/>
    </location>
</feature>
<dbReference type="PROSITE" id="PS50026">
    <property type="entry name" value="EGF_3"/>
    <property type="match status" value="1"/>
</dbReference>
<name>W4GDC8_APHAT</name>
<reference evidence="4" key="1">
    <citation type="submission" date="2013-12" db="EMBL/GenBank/DDBJ databases">
        <title>The Genome Sequence of Aphanomyces astaci APO3.</title>
        <authorList>
            <consortium name="The Broad Institute Genomics Platform"/>
            <person name="Russ C."/>
            <person name="Tyler B."/>
            <person name="van West P."/>
            <person name="Dieguez-Uribeondo J."/>
            <person name="Young S.K."/>
            <person name="Zeng Q."/>
            <person name="Gargeya S."/>
            <person name="Fitzgerald M."/>
            <person name="Abouelleil A."/>
            <person name="Alvarado L."/>
            <person name="Chapman S.B."/>
            <person name="Gainer-Dewar J."/>
            <person name="Goldberg J."/>
            <person name="Griggs A."/>
            <person name="Gujja S."/>
            <person name="Hansen M."/>
            <person name="Howarth C."/>
            <person name="Imamovic A."/>
            <person name="Ireland A."/>
            <person name="Larimer J."/>
            <person name="McCowan C."/>
            <person name="Murphy C."/>
            <person name="Pearson M."/>
            <person name="Poon T.W."/>
            <person name="Priest M."/>
            <person name="Roberts A."/>
            <person name="Saif S."/>
            <person name="Shea T."/>
            <person name="Sykes S."/>
            <person name="Wortman J."/>
            <person name="Nusbaum C."/>
            <person name="Birren B."/>
        </authorList>
    </citation>
    <scope>NUCLEOTIDE SEQUENCE [LARGE SCALE GENOMIC DNA]</scope>
    <source>
        <strain evidence="4">APO3</strain>
    </source>
</reference>
<keyword evidence="2" id="KW-0732">Signal</keyword>
<feature type="disulfide bond" evidence="1">
    <location>
        <begin position="215"/>
        <end position="224"/>
    </location>
</feature>
<dbReference type="Pfam" id="PF00008">
    <property type="entry name" value="EGF"/>
    <property type="match status" value="1"/>
</dbReference>
<dbReference type="VEuPathDB" id="FungiDB:H257_08560"/>
<organism evidence="4">
    <name type="scientific">Aphanomyces astaci</name>
    <name type="common">Crayfish plague agent</name>
    <dbReference type="NCBI Taxonomy" id="112090"/>
    <lineage>
        <taxon>Eukaryota</taxon>
        <taxon>Sar</taxon>
        <taxon>Stramenopiles</taxon>
        <taxon>Oomycota</taxon>
        <taxon>Saprolegniomycetes</taxon>
        <taxon>Saprolegniales</taxon>
        <taxon>Verrucalvaceae</taxon>
        <taxon>Aphanomyces</taxon>
    </lineage>
</organism>
<dbReference type="InterPro" id="IPR000742">
    <property type="entry name" value="EGF"/>
</dbReference>
<evidence type="ECO:0000256" key="1">
    <source>
        <dbReference type="PROSITE-ProRule" id="PRU00076"/>
    </source>
</evidence>
<dbReference type="GeneID" id="20810556"/>
<dbReference type="RefSeq" id="XP_009832780.1">
    <property type="nucleotide sequence ID" value="XM_009834478.1"/>
</dbReference>
<protein>
    <recommendedName>
        <fullName evidence="3">EGF-like domain-containing protein</fullName>
    </recommendedName>
</protein>
<dbReference type="SUPFAM" id="SSF57196">
    <property type="entry name" value="EGF/Laminin"/>
    <property type="match status" value="1"/>
</dbReference>
<feature type="domain" description="EGF-like" evidence="3">
    <location>
        <begin position="181"/>
        <end position="225"/>
    </location>
</feature>
<dbReference type="PROSITE" id="PS00022">
    <property type="entry name" value="EGF_1"/>
    <property type="match status" value="2"/>
</dbReference>
<feature type="signal peptide" evidence="2">
    <location>
        <begin position="1"/>
        <end position="19"/>
    </location>
</feature>
<dbReference type="Gene3D" id="2.10.25.10">
    <property type="entry name" value="Laminin"/>
    <property type="match status" value="2"/>
</dbReference>
<evidence type="ECO:0000259" key="3">
    <source>
        <dbReference type="PROSITE" id="PS50026"/>
    </source>
</evidence>
<keyword evidence="1" id="KW-1015">Disulfide bond</keyword>
<proteinExistence type="predicted"/>
<dbReference type="SMART" id="SM00181">
    <property type="entry name" value="EGF"/>
    <property type="match status" value="3"/>
</dbReference>
<accession>W4GDC8</accession>
<comment type="caution">
    <text evidence="1">Lacks conserved residue(s) required for the propagation of feature annotation.</text>
</comment>